<dbReference type="AlphaFoldDB" id="A0A1Q9GTT2"/>
<proteinExistence type="predicted"/>
<evidence type="ECO:0008006" key="3">
    <source>
        <dbReference type="Google" id="ProtNLM"/>
    </source>
</evidence>
<dbReference type="Proteomes" id="UP000186905">
    <property type="component" value="Unassembled WGS sequence"/>
</dbReference>
<dbReference type="SUPFAM" id="SSF158682">
    <property type="entry name" value="TerB-like"/>
    <property type="match status" value="1"/>
</dbReference>
<evidence type="ECO:0000313" key="1">
    <source>
        <dbReference type="EMBL" id="OLQ78459.1"/>
    </source>
</evidence>
<comment type="caution">
    <text evidence="1">The sequence shown here is derived from an EMBL/GenBank/DDBJ whole genome shotgun (WGS) entry which is preliminary data.</text>
</comment>
<reference evidence="1 2" key="1">
    <citation type="submission" date="2016-09" db="EMBL/GenBank/DDBJ databases">
        <title>Photobacterium proteolyticum sp. nov. a protease producing bacterium isolated from ocean sediments of Laizhou Bay.</title>
        <authorList>
            <person name="Li Y."/>
        </authorList>
    </citation>
    <scope>NUCLEOTIDE SEQUENCE [LARGE SCALE GENOMIC DNA]</scope>
    <source>
        <strain evidence="1 2">13-12</strain>
    </source>
</reference>
<sequence>MKSLMDQLLNQASKYVDSSSKSSSGKTDLLKGAAAGGLMGAVLGNKKSRKLATKYGKKAAILGGTAVVGTLAYQAYKKWQQGENVEWKPASNNEEGQPYESLSYNHTSIVDPLILIKAMVFAAKADGHIDSNEKEAISQWLQQQNIAQDVEGLINRWINEPLDPQVIASEVSSLDQASEVYLVSLLAIDVDHFLEKAYLDQLASALSLPQELALRIQEQANL</sequence>
<dbReference type="STRING" id="1903952.BIT28_27830"/>
<dbReference type="Gene3D" id="1.10.3680.10">
    <property type="entry name" value="TerB-like"/>
    <property type="match status" value="1"/>
</dbReference>
<dbReference type="InterPro" id="IPR007486">
    <property type="entry name" value="YebE"/>
</dbReference>
<accession>A0A1Q9GTT2</accession>
<protein>
    <recommendedName>
        <fullName evidence="3">Tellurite resistance TerB family protein</fullName>
    </recommendedName>
</protein>
<dbReference type="EMBL" id="MJIL01000055">
    <property type="protein sequence ID" value="OLQ78459.1"/>
    <property type="molecule type" value="Genomic_DNA"/>
</dbReference>
<keyword evidence="2" id="KW-1185">Reference proteome</keyword>
<dbReference type="CDD" id="cd07178">
    <property type="entry name" value="terB_like_YebE"/>
    <property type="match status" value="1"/>
</dbReference>
<dbReference type="RefSeq" id="WP_075763053.1">
    <property type="nucleotide sequence ID" value="NZ_MJIL01000055.1"/>
</dbReference>
<dbReference type="Pfam" id="PF04391">
    <property type="entry name" value="DUF533"/>
    <property type="match status" value="1"/>
</dbReference>
<dbReference type="InterPro" id="IPR029024">
    <property type="entry name" value="TerB-like"/>
</dbReference>
<evidence type="ECO:0000313" key="2">
    <source>
        <dbReference type="Proteomes" id="UP000186905"/>
    </source>
</evidence>
<dbReference type="OrthoDB" id="5459344at2"/>
<organism evidence="1 2">
    <name type="scientific">Photobacterium proteolyticum</name>
    <dbReference type="NCBI Taxonomy" id="1903952"/>
    <lineage>
        <taxon>Bacteria</taxon>
        <taxon>Pseudomonadati</taxon>
        <taxon>Pseudomonadota</taxon>
        <taxon>Gammaproteobacteria</taxon>
        <taxon>Vibrionales</taxon>
        <taxon>Vibrionaceae</taxon>
        <taxon>Photobacterium</taxon>
    </lineage>
</organism>
<gene>
    <name evidence="1" type="ORF">BIT28_27830</name>
</gene>
<name>A0A1Q9GTT2_9GAMM</name>